<dbReference type="PROSITE" id="PS51257">
    <property type="entry name" value="PROKAR_LIPOPROTEIN"/>
    <property type="match status" value="1"/>
</dbReference>
<reference evidence="2 3" key="1">
    <citation type="submission" date="2020-08" db="EMBL/GenBank/DDBJ databases">
        <title>Genomic Encyclopedia of Type Strains, Phase IV (KMG-IV): sequencing the most valuable type-strain genomes for metagenomic binning, comparative biology and taxonomic classification.</title>
        <authorList>
            <person name="Goeker M."/>
        </authorList>
    </citation>
    <scope>NUCLEOTIDE SEQUENCE [LARGE SCALE GENOMIC DNA]</scope>
    <source>
        <strain evidence="2 3">DSM 29007</strain>
    </source>
</reference>
<keyword evidence="1" id="KW-0732">Signal</keyword>
<dbReference type="Pfam" id="PF13688">
    <property type="entry name" value="Reprolysin_5"/>
    <property type="match status" value="1"/>
</dbReference>
<dbReference type="AlphaFoldDB" id="A0A841GRJ2"/>
<evidence type="ECO:0000313" key="2">
    <source>
        <dbReference type="EMBL" id="MBB6068889.1"/>
    </source>
</evidence>
<evidence type="ECO:0000313" key="3">
    <source>
        <dbReference type="Proteomes" id="UP000582837"/>
    </source>
</evidence>
<accession>A0A841GRJ2</accession>
<evidence type="ECO:0000256" key="1">
    <source>
        <dbReference type="SAM" id="SignalP"/>
    </source>
</evidence>
<protein>
    <recommendedName>
        <fullName evidence="4">Peptidyl-Asp metalloendopeptidase</fullName>
    </recommendedName>
</protein>
<dbReference type="EMBL" id="JACHIA010000001">
    <property type="protein sequence ID" value="MBB6068889.1"/>
    <property type="molecule type" value="Genomic_DNA"/>
</dbReference>
<feature type="chain" id="PRO_5033012047" description="Peptidyl-Asp metalloendopeptidase" evidence="1">
    <location>
        <begin position="23"/>
        <end position="420"/>
    </location>
</feature>
<proteinExistence type="predicted"/>
<dbReference type="SUPFAM" id="SSF55486">
    <property type="entry name" value="Metalloproteases ('zincins'), catalytic domain"/>
    <property type="match status" value="1"/>
</dbReference>
<feature type="signal peptide" evidence="1">
    <location>
        <begin position="1"/>
        <end position="22"/>
    </location>
</feature>
<comment type="caution">
    <text evidence="2">The sequence shown here is derived from an EMBL/GenBank/DDBJ whole genome shotgun (WGS) entry which is preliminary data.</text>
</comment>
<evidence type="ECO:0008006" key="4">
    <source>
        <dbReference type="Google" id="ProtNLM"/>
    </source>
</evidence>
<gene>
    <name evidence="2" type="ORF">HNQ61_000500</name>
</gene>
<dbReference type="Proteomes" id="UP000582837">
    <property type="component" value="Unassembled WGS sequence"/>
</dbReference>
<keyword evidence="3" id="KW-1185">Reference proteome</keyword>
<dbReference type="RefSeq" id="WP_170031354.1">
    <property type="nucleotide sequence ID" value="NZ_JABDTL010000001.1"/>
</dbReference>
<sequence>MRARSLLVLAATLGAAACQSDAIPSATPAMTEPVQEELLTLVTAPPLNSVQQRRLSVVRERGSSAQVNVARVQAAPAQRLNRKSALRFQVAPGISVVADGENFVQRAPGDVSWSGAVRGGVGRVQLVMVDGAVTGTITVDRTTWSVAPLGDGLHSVTRIDQNGLPPEHAPDNPSGALRDDFGGALQARVPAGGGTVGALANTTINVAVVYTASVLAAAPNIASLIQLAVDETNQSYVNSGINITFNRVYTGPVTYNEASRSFTQHTNALALTADGLMDNVHTLRNTYAADVVLLVVNDSEACGQAAAINATATSAFAVADYTCITGYYSFGHEIGHLQGARHDRYVDASTSPYSYGHGFIPASKTWRTVMSYGNNCSNCTRIQYWSNPLKTYGGVAMGTALYEDNARVLNLTAPTVAAFR</sequence>
<name>A0A841GRJ2_9BACT</name>
<organism evidence="2 3">
    <name type="scientific">Longimicrobium terrae</name>
    <dbReference type="NCBI Taxonomy" id="1639882"/>
    <lineage>
        <taxon>Bacteria</taxon>
        <taxon>Pseudomonadati</taxon>
        <taxon>Gemmatimonadota</taxon>
        <taxon>Longimicrobiia</taxon>
        <taxon>Longimicrobiales</taxon>
        <taxon>Longimicrobiaceae</taxon>
        <taxon>Longimicrobium</taxon>
    </lineage>
</organism>